<feature type="transmembrane region" description="Helical" evidence="1">
    <location>
        <begin position="6"/>
        <end position="23"/>
    </location>
</feature>
<proteinExistence type="predicted"/>
<keyword evidence="1" id="KW-0812">Transmembrane</keyword>
<protein>
    <submittedName>
        <fullName evidence="2">Uncharacterized protein</fullName>
    </submittedName>
</protein>
<organism evidence="2">
    <name type="scientific">uncultured Dysgonomonas sp</name>
    <dbReference type="NCBI Taxonomy" id="206096"/>
    <lineage>
        <taxon>Bacteria</taxon>
        <taxon>Pseudomonadati</taxon>
        <taxon>Bacteroidota</taxon>
        <taxon>Bacteroidia</taxon>
        <taxon>Bacteroidales</taxon>
        <taxon>Dysgonomonadaceae</taxon>
        <taxon>Dysgonomonas</taxon>
        <taxon>environmental samples</taxon>
    </lineage>
</organism>
<evidence type="ECO:0000256" key="1">
    <source>
        <dbReference type="SAM" id="Phobius"/>
    </source>
</evidence>
<evidence type="ECO:0000313" key="2">
    <source>
        <dbReference type="EMBL" id="SBW05743.1"/>
    </source>
</evidence>
<keyword evidence="1" id="KW-1133">Transmembrane helix</keyword>
<name>A0A212K248_9BACT</name>
<accession>A0A212K248</accession>
<keyword evidence="1" id="KW-0472">Membrane</keyword>
<reference evidence="2" key="1">
    <citation type="submission" date="2016-04" db="EMBL/GenBank/DDBJ databases">
        <authorList>
            <person name="Evans L.H."/>
            <person name="Alamgir A."/>
            <person name="Owens N."/>
            <person name="Weber N.D."/>
            <person name="Virtaneva K."/>
            <person name="Barbian K."/>
            <person name="Babar A."/>
            <person name="Rosenke K."/>
        </authorList>
    </citation>
    <scope>NUCLEOTIDE SEQUENCE</scope>
    <source>
        <strain evidence="2">86-2</strain>
    </source>
</reference>
<dbReference type="AlphaFoldDB" id="A0A212K248"/>
<dbReference type="EMBL" id="FLUL01000001">
    <property type="protein sequence ID" value="SBW05743.1"/>
    <property type="molecule type" value="Genomic_DNA"/>
</dbReference>
<gene>
    <name evidence="2" type="ORF">KL86DYS2_12846</name>
</gene>
<sequence>MKHWLYKVYFVALYYLSRSLIYAKVMRVKEVRSFLNRYL</sequence>